<feature type="repeat" description="ANK" evidence="3">
    <location>
        <begin position="43"/>
        <end position="75"/>
    </location>
</feature>
<dbReference type="AlphaFoldDB" id="A0A6V7JMM3"/>
<protein>
    <submittedName>
        <fullName evidence="4">Uncharacterized protein</fullName>
    </submittedName>
</protein>
<sequence length="119" mass="13225">MPTECIANPLQRELADSIIRMQSLDEIRILLACGAKPNDAVTQGLRPLHYAVWQKYSDAAQLLIVRGADIDATDECGYSALHLAAEHGYLDLVTLLIKAGAKVDHREDTGELFPRFYML</sequence>
<dbReference type="Pfam" id="PF12796">
    <property type="entry name" value="Ank_2"/>
    <property type="match status" value="1"/>
</dbReference>
<keyword evidence="2 3" id="KW-0040">ANK repeat</keyword>
<evidence type="ECO:0000256" key="1">
    <source>
        <dbReference type="ARBA" id="ARBA00022737"/>
    </source>
</evidence>
<feature type="repeat" description="ANK" evidence="3">
    <location>
        <begin position="76"/>
        <end position="108"/>
    </location>
</feature>
<evidence type="ECO:0000256" key="3">
    <source>
        <dbReference type="PROSITE-ProRule" id="PRU00023"/>
    </source>
</evidence>
<dbReference type="PROSITE" id="PS50088">
    <property type="entry name" value="ANK_REPEAT"/>
    <property type="match status" value="2"/>
</dbReference>
<proteinExistence type="predicted"/>
<dbReference type="PANTHER" id="PTHR24166">
    <property type="entry name" value="ROLLING PEBBLES, ISOFORM B"/>
    <property type="match status" value="1"/>
</dbReference>
<evidence type="ECO:0000256" key="2">
    <source>
        <dbReference type="ARBA" id="ARBA00023043"/>
    </source>
</evidence>
<dbReference type="PANTHER" id="PTHR24166:SF48">
    <property type="entry name" value="PROTEIN VAPYRIN"/>
    <property type="match status" value="1"/>
</dbReference>
<evidence type="ECO:0000313" key="4">
    <source>
        <dbReference type="EMBL" id="CAD1552732.1"/>
    </source>
</evidence>
<name>A0A6V7JMM3_9HYME</name>
<dbReference type="PROSITE" id="PS50297">
    <property type="entry name" value="ANK_REP_REGION"/>
    <property type="match status" value="2"/>
</dbReference>
<dbReference type="SUPFAM" id="SSF48403">
    <property type="entry name" value="Ankyrin repeat"/>
    <property type="match status" value="1"/>
</dbReference>
<organism evidence="4">
    <name type="scientific">Bracon brevicornis</name>
    <dbReference type="NCBI Taxonomy" id="1563983"/>
    <lineage>
        <taxon>Eukaryota</taxon>
        <taxon>Metazoa</taxon>
        <taxon>Ecdysozoa</taxon>
        <taxon>Arthropoda</taxon>
        <taxon>Hexapoda</taxon>
        <taxon>Insecta</taxon>
        <taxon>Pterygota</taxon>
        <taxon>Neoptera</taxon>
        <taxon>Endopterygota</taxon>
        <taxon>Hymenoptera</taxon>
        <taxon>Apocrita</taxon>
        <taxon>Ichneumonoidea</taxon>
        <taxon>Braconidae</taxon>
        <taxon>Braconinae</taxon>
        <taxon>Bracon</taxon>
    </lineage>
</organism>
<dbReference type="Gene3D" id="1.25.40.20">
    <property type="entry name" value="Ankyrin repeat-containing domain"/>
    <property type="match status" value="1"/>
</dbReference>
<gene>
    <name evidence="4" type="ORF">BBRV_LOCUS55602</name>
</gene>
<accession>A0A6V7JMM3</accession>
<dbReference type="EMBL" id="CADCXW020000018">
    <property type="protein sequence ID" value="CAD1552732.1"/>
    <property type="molecule type" value="Genomic_DNA"/>
</dbReference>
<reference evidence="4" key="1">
    <citation type="submission" date="2020-07" db="EMBL/GenBank/DDBJ databases">
        <authorList>
            <person name="Ferguson B K."/>
        </authorList>
    </citation>
    <scope>NUCLEOTIDE SEQUENCE</scope>
    <source>
        <strain evidence="4">L06</strain>
    </source>
</reference>
<dbReference type="InterPro" id="IPR002110">
    <property type="entry name" value="Ankyrin_rpt"/>
</dbReference>
<keyword evidence="1" id="KW-0677">Repeat</keyword>
<dbReference type="InterPro" id="IPR036770">
    <property type="entry name" value="Ankyrin_rpt-contain_sf"/>
</dbReference>
<dbReference type="InterPro" id="IPR050889">
    <property type="entry name" value="Dendritic_Spine_Reg/Scaffold"/>
</dbReference>
<dbReference type="SMART" id="SM00248">
    <property type="entry name" value="ANK"/>
    <property type="match status" value="2"/>
</dbReference>